<sequence>MAVWSSPLTILHVPARLSEASYPTPERCIVAESPKGRQERRISYSCLAPTLSVADRSSPCSFNLSPRSPAAYNSHEARRQPQTSKVAIKRLQKEYKAHQADPPPFVWAKPNEANLLEWHYIFRGPPETPYDGGEYWGTIVFPKDYPFAPPALRMMTPSGRFEPNKSVDTILVGLLSFMLSDEITTGAVKHSDSERKSLATKSHAWNAAQPKFRTLFPEYAGERMKDLPNMSGKAPEPAGPQREGKAPPGQWARHRKMSGTWLLDGPTASGSSSSPPDEVYSLSLCLRRMPGLTDDEVVSEMRKMGSRRGGNDADDDLPPSYLQTAFIKQEALEKAREIKVKADEEFAIEKGKIVRQESANIDANFERKKKQAEIEKKMSSAAQNRNPANRDRTTSSRSAISNQNNKARLQLLEKREELLEKVFDEAKAKLGEVTKDEKKYAELLKNLVLQALYTLMEKDITVSGRPKDQKLLQKAVEEAASEFKDKAGFEVQYEVDDKLGDKSHGGVLLRGYGSRITVNNTLDERLRLLQERMLPEIRESLFGKNENRRFYS</sequence>
<dbReference type="SUPFAM" id="SSF160527">
    <property type="entry name" value="V-type ATPase subunit E-like"/>
    <property type="match status" value="1"/>
</dbReference>
<organism evidence="6 7">
    <name type="scientific">Rhodotorula mucilaginosa</name>
    <name type="common">Yeast</name>
    <name type="synonym">Rhodotorula rubra</name>
    <dbReference type="NCBI Taxonomy" id="5537"/>
    <lineage>
        <taxon>Eukaryota</taxon>
        <taxon>Fungi</taxon>
        <taxon>Dikarya</taxon>
        <taxon>Basidiomycota</taxon>
        <taxon>Pucciniomycotina</taxon>
        <taxon>Microbotryomycetes</taxon>
        <taxon>Sporidiobolales</taxon>
        <taxon>Sporidiobolaceae</taxon>
        <taxon>Rhodotorula</taxon>
    </lineage>
</organism>
<dbReference type="InterPro" id="IPR016135">
    <property type="entry name" value="UBQ-conjugating_enzyme/RWD"/>
</dbReference>
<evidence type="ECO:0000256" key="3">
    <source>
        <dbReference type="ARBA" id="ARBA00023065"/>
    </source>
</evidence>
<evidence type="ECO:0000259" key="5">
    <source>
        <dbReference type="PROSITE" id="PS50127"/>
    </source>
</evidence>
<dbReference type="Pfam" id="PF00179">
    <property type="entry name" value="UQ_con"/>
    <property type="match status" value="1"/>
</dbReference>
<comment type="similarity">
    <text evidence="1">Belongs to the V-ATPase E subunit family.</text>
</comment>
<keyword evidence="3" id="KW-0406">Ion transport</keyword>
<proteinExistence type="inferred from homology"/>
<dbReference type="Gene3D" id="6.10.250.1620">
    <property type="match status" value="1"/>
</dbReference>
<evidence type="ECO:0000256" key="2">
    <source>
        <dbReference type="ARBA" id="ARBA00022448"/>
    </source>
</evidence>
<gene>
    <name evidence="6" type="primary">VMA4</name>
    <name evidence="6" type="ORF">C6P46_002735</name>
</gene>
<feature type="region of interest" description="Disordered" evidence="4">
    <location>
        <begin position="225"/>
        <end position="253"/>
    </location>
</feature>
<dbReference type="Proteomes" id="UP000777482">
    <property type="component" value="Unassembled WGS sequence"/>
</dbReference>
<feature type="region of interest" description="Disordered" evidence="4">
    <location>
        <begin position="368"/>
        <end position="405"/>
    </location>
</feature>
<comment type="caution">
    <text evidence="6">The sequence shown here is derived from an EMBL/GenBank/DDBJ whole genome shotgun (WGS) entry which is preliminary data.</text>
</comment>
<keyword evidence="2" id="KW-0813">Transport</keyword>
<dbReference type="CDD" id="cd23799">
    <property type="entry name" value="UBCc_UBE2J"/>
    <property type="match status" value="1"/>
</dbReference>
<dbReference type="HAMAP" id="MF_00311">
    <property type="entry name" value="ATP_synth_E_arch"/>
    <property type="match status" value="1"/>
</dbReference>
<dbReference type="InterPro" id="IPR002842">
    <property type="entry name" value="ATPase_V1_Esu"/>
</dbReference>
<feature type="domain" description="UBC core" evidence="5">
    <location>
        <begin position="86"/>
        <end position="267"/>
    </location>
</feature>
<evidence type="ECO:0000313" key="7">
    <source>
        <dbReference type="Proteomes" id="UP000777482"/>
    </source>
</evidence>
<dbReference type="PROSITE" id="PS50127">
    <property type="entry name" value="UBC_2"/>
    <property type="match status" value="1"/>
</dbReference>
<dbReference type="GO" id="GO:0046961">
    <property type="term" value="F:proton-transporting ATPase activity, rotational mechanism"/>
    <property type="evidence" value="ECO:0007669"/>
    <property type="project" value="InterPro"/>
</dbReference>
<dbReference type="PANTHER" id="PTHR45715">
    <property type="entry name" value="ATPASE H+-TRANSPORTING V1 SUBUNIT E1A-RELATED"/>
    <property type="match status" value="1"/>
</dbReference>
<dbReference type="Gene3D" id="3.30.2320.30">
    <property type="entry name" value="ATP synthase, E subunit, C-terminal"/>
    <property type="match status" value="1"/>
</dbReference>
<protein>
    <submittedName>
        <fullName evidence="6">V-ATPase V1 sector subunit E</fullName>
    </submittedName>
</protein>
<dbReference type="SMART" id="SM00212">
    <property type="entry name" value="UBCc"/>
    <property type="match status" value="1"/>
</dbReference>
<evidence type="ECO:0000256" key="1">
    <source>
        <dbReference type="ARBA" id="ARBA00005901"/>
    </source>
</evidence>
<feature type="compositionally biased region" description="Polar residues" evidence="4">
    <location>
        <begin position="395"/>
        <end position="405"/>
    </location>
</feature>
<accession>A0A9P6W5Z0</accession>
<dbReference type="OrthoDB" id="10263003at2759"/>
<evidence type="ECO:0000256" key="4">
    <source>
        <dbReference type="SAM" id="MobiDB-lite"/>
    </source>
</evidence>
<dbReference type="EMBL" id="PUHQ01000020">
    <property type="protein sequence ID" value="KAG0663396.1"/>
    <property type="molecule type" value="Genomic_DNA"/>
</dbReference>
<dbReference type="GO" id="GO:0033178">
    <property type="term" value="C:proton-transporting two-sector ATPase complex, catalytic domain"/>
    <property type="evidence" value="ECO:0007669"/>
    <property type="project" value="InterPro"/>
</dbReference>
<name>A0A9P6W5Z0_RHOMI</name>
<dbReference type="InterPro" id="IPR038495">
    <property type="entry name" value="ATPase_E_C"/>
</dbReference>
<keyword evidence="7" id="KW-1185">Reference proteome</keyword>
<dbReference type="Gene3D" id="3.10.110.10">
    <property type="entry name" value="Ubiquitin Conjugating Enzyme"/>
    <property type="match status" value="1"/>
</dbReference>
<dbReference type="Pfam" id="PF01991">
    <property type="entry name" value="vATP-synt_E"/>
    <property type="match status" value="2"/>
</dbReference>
<dbReference type="AlphaFoldDB" id="A0A9P6W5Z0"/>
<reference evidence="6 7" key="1">
    <citation type="submission" date="2020-11" db="EMBL/GenBank/DDBJ databases">
        <title>Kefir isolates.</title>
        <authorList>
            <person name="Marcisauskas S."/>
            <person name="Kim Y."/>
            <person name="Blasche S."/>
        </authorList>
    </citation>
    <scope>NUCLEOTIDE SEQUENCE [LARGE SCALE GENOMIC DNA]</scope>
    <source>
        <strain evidence="6 7">KR</strain>
    </source>
</reference>
<evidence type="ECO:0000313" key="6">
    <source>
        <dbReference type="EMBL" id="KAG0663396.1"/>
    </source>
</evidence>
<dbReference type="InterPro" id="IPR000608">
    <property type="entry name" value="UBC"/>
</dbReference>
<dbReference type="SUPFAM" id="SSF54495">
    <property type="entry name" value="UBC-like"/>
    <property type="match status" value="1"/>
</dbReference>